<evidence type="ECO:0000256" key="2">
    <source>
        <dbReference type="ARBA" id="ARBA00023002"/>
    </source>
</evidence>
<dbReference type="CDD" id="cd05233">
    <property type="entry name" value="SDR_c"/>
    <property type="match status" value="1"/>
</dbReference>
<proteinExistence type="inferred from homology"/>
<dbReference type="AlphaFoldDB" id="A0A7G8BMR9"/>
<name>A0A7G8BMR9_9BACT</name>
<dbReference type="PRINTS" id="PR00080">
    <property type="entry name" value="SDRFAMILY"/>
</dbReference>
<gene>
    <name evidence="4" type="ORF">H7849_07980</name>
</gene>
<dbReference type="PROSITE" id="PS00061">
    <property type="entry name" value="ADH_SHORT"/>
    <property type="match status" value="1"/>
</dbReference>
<dbReference type="SMART" id="SM00822">
    <property type="entry name" value="PKS_KR"/>
    <property type="match status" value="1"/>
</dbReference>
<protein>
    <submittedName>
        <fullName evidence="4">Glucose 1-dehydrogenase</fullName>
        <ecNumber evidence="4">1.1.1.47</ecNumber>
    </submittedName>
</protein>
<dbReference type="EC" id="1.1.1.47" evidence="4"/>
<keyword evidence="2 4" id="KW-0560">Oxidoreductase</keyword>
<sequence length="274" mass="29358">MNFKGRVVLVTGGTAGIGEATVRHMASLGARTVFVGRDENDGRRIESELLRDGAEAVFFKADLSHPDEVRRIVPATLNLYGRLDYALNNAGTSGQNGLITDQTETNFDDVFSLNVKGLFIALQQEILQMLRQGWGGSIVNTASVSGLLATPGSSIYAASKHAIIGLTKSAAIEYGPRGIRVNAISPGAIQTEMLRQVFGSQEVLDQMAGIHPVRRIGFPEEVADAVAWLLSDNSSYYTGQSLVLDGGLTAQRPFLRPAAMSAASATDKEMRQSM</sequence>
<dbReference type="Proteomes" id="UP000515312">
    <property type="component" value="Chromosome"/>
</dbReference>
<dbReference type="KEGG" id="adin:H7849_07980"/>
<dbReference type="EMBL" id="CP060394">
    <property type="protein sequence ID" value="QNI33839.1"/>
    <property type="molecule type" value="Genomic_DNA"/>
</dbReference>
<dbReference type="Pfam" id="PF13561">
    <property type="entry name" value="adh_short_C2"/>
    <property type="match status" value="1"/>
</dbReference>
<dbReference type="InterPro" id="IPR002347">
    <property type="entry name" value="SDR_fam"/>
</dbReference>
<dbReference type="Gene3D" id="3.40.50.720">
    <property type="entry name" value="NAD(P)-binding Rossmann-like Domain"/>
    <property type="match status" value="1"/>
</dbReference>
<evidence type="ECO:0000259" key="3">
    <source>
        <dbReference type="SMART" id="SM00822"/>
    </source>
</evidence>
<evidence type="ECO:0000313" key="4">
    <source>
        <dbReference type="EMBL" id="QNI33839.1"/>
    </source>
</evidence>
<dbReference type="InterPro" id="IPR057326">
    <property type="entry name" value="KR_dom"/>
</dbReference>
<dbReference type="SUPFAM" id="SSF51735">
    <property type="entry name" value="NAD(P)-binding Rossmann-fold domains"/>
    <property type="match status" value="1"/>
</dbReference>
<keyword evidence="5" id="KW-1185">Reference proteome</keyword>
<dbReference type="PANTHER" id="PTHR24321">
    <property type="entry name" value="DEHYDROGENASES, SHORT CHAIN"/>
    <property type="match status" value="1"/>
</dbReference>
<dbReference type="RefSeq" id="WP_186745526.1">
    <property type="nucleotide sequence ID" value="NZ_CP060394.1"/>
</dbReference>
<dbReference type="FunFam" id="3.40.50.720:FF:000084">
    <property type="entry name" value="Short-chain dehydrogenase reductase"/>
    <property type="match status" value="1"/>
</dbReference>
<feature type="domain" description="Ketoreductase" evidence="3">
    <location>
        <begin position="6"/>
        <end position="187"/>
    </location>
</feature>
<evidence type="ECO:0000256" key="1">
    <source>
        <dbReference type="ARBA" id="ARBA00006484"/>
    </source>
</evidence>
<dbReference type="InterPro" id="IPR036291">
    <property type="entry name" value="NAD(P)-bd_dom_sf"/>
</dbReference>
<dbReference type="InterPro" id="IPR020904">
    <property type="entry name" value="Sc_DH/Rdtase_CS"/>
</dbReference>
<dbReference type="NCBIfam" id="NF005559">
    <property type="entry name" value="PRK07231.1"/>
    <property type="match status" value="1"/>
</dbReference>
<dbReference type="PANTHER" id="PTHR24321:SF11">
    <property type="entry name" value="BLR0893 PROTEIN"/>
    <property type="match status" value="1"/>
</dbReference>
<comment type="similarity">
    <text evidence="1">Belongs to the short-chain dehydrogenases/reductases (SDR) family.</text>
</comment>
<accession>A0A7G8BMR9</accession>
<evidence type="ECO:0000313" key="5">
    <source>
        <dbReference type="Proteomes" id="UP000515312"/>
    </source>
</evidence>
<dbReference type="GO" id="GO:0047936">
    <property type="term" value="F:glucose 1-dehydrogenase [NAD(P)+] activity"/>
    <property type="evidence" value="ECO:0007669"/>
    <property type="project" value="UniProtKB-EC"/>
</dbReference>
<dbReference type="PRINTS" id="PR00081">
    <property type="entry name" value="GDHRDH"/>
</dbReference>
<reference evidence="4 5" key="1">
    <citation type="submission" date="2020-08" db="EMBL/GenBank/DDBJ databases">
        <title>Edaphobacter telluris sp. nov. and Acidobacterium dinghuensis sp. nov., two acidobacteria isolated from forest soil.</title>
        <authorList>
            <person name="Fu J."/>
            <person name="Qiu L."/>
        </authorList>
    </citation>
    <scope>NUCLEOTIDE SEQUENCE [LARGE SCALE GENOMIC DNA]</scope>
    <source>
        <strain evidence="4">4Y35</strain>
    </source>
</reference>
<organism evidence="4 5">
    <name type="scientific">Alloacidobacterium dinghuense</name>
    <dbReference type="NCBI Taxonomy" id="2763107"/>
    <lineage>
        <taxon>Bacteria</taxon>
        <taxon>Pseudomonadati</taxon>
        <taxon>Acidobacteriota</taxon>
        <taxon>Terriglobia</taxon>
        <taxon>Terriglobales</taxon>
        <taxon>Acidobacteriaceae</taxon>
        <taxon>Alloacidobacterium</taxon>
    </lineage>
</organism>